<protein>
    <submittedName>
        <fullName evidence="1">Uncharacterized protein</fullName>
    </submittedName>
</protein>
<accession>A0A382P4Q7</accession>
<name>A0A382P4Q7_9ZZZZ</name>
<sequence>VEDADQLEISAITQPCTTSKTLVWLDGLGAAFLFTNAIFSTSAASDPGAPSQTGTNAIVNAIAGAITTLATVRGNRKANDCRAFNARLLQLRGGGAVGQATHNWLDEFSPAPDFGVASQNLLAIISPVSGFSPVFSGSISNSPEH</sequence>
<dbReference type="EMBL" id="UINC01104560">
    <property type="protein sequence ID" value="SVC67807.1"/>
    <property type="molecule type" value="Genomic_DNA"/>
</dbReference>
<proteinExistence type="predicted"/>
<reference evidence="1" key="1">
    <citation type="submission" date="2018-05" db="EMBL/GenBank/DDBJ databases">
        <authorList>
            <person name="Lanie J.A."/>
            <person name="Ng W.-L."/>
            <person name="Kazmierczak K.M."/>
            <person name="Andrzejewski T.M."/>
            <person name="Davidsen T.M."/>
            <person name="Wayne K.J."/>
            <person name="Tettelin H."/>
            <person name="Glass J.I."/>
            <person name="Rusch D."/>
            <person name="Podicherti R."/>
            <person name="Tsui H.-C.T."/>
            <person name="Winkler M.E."/>
        </authorList>
    </citation>
    <scope>NUCLEOTIDE SEQUENCE</scope>
</reference>
<evidence type="ECO:0000313" key="1">
    <source>
        <dbReference type="EMBL" id="SVC67807.1"/>
    </source>
</evidence>
<dbReference type="AlphaFoldDB" id="A0A382P4Q7"/>
<gene>
    <name evidence="1" type="ORF">METZ01_LOCUS320661</name>
</gene>
<feature type="non-terminal residue" evidence="1">
    <location>
        <position position="1"/>
    </location>
</feature>
<organism evidence="1">
    <name type="scientific">marine metagenome</name>
    <dbReference type="NCBI Taxonomy" id="408172"/>
    <lineage>
        <taxon>unclassified sequences</taxon>
        <taxon>metagenomes</taxon>
        <taxon>ecological metagenomes</taxon>
    </lineage>
</organism>